<proteinExistence type="predicted"/>
<accession>A0A354LZR9</accession>
<name>A0A354LZR9_9BACT</name>
<organism evidence="3 4">
    <name type="scientific">Coprobacter fastidiosus</name>
    <dbReference type="NCBI Taxonomy" id="1099853"/>
    <lineage>
        <taxon>Bacteria</taxon>
        <taxon>Pseudomonadati</taxon>
        <taxon>Bacteroidota</taxon>
        <taxon>Bacteroidia</taxon>
        <taxon>Bacteroidales</taxon>
        <taxon>Barnesiellaceae</taxon>
        <taxon>Coprobacter</taxon>
    </lineage>
</organism>
<dbReference type="InterPro" id="IPR023346">
    <property type="entry name" value="Lysozyme-like_dom_sf"/>
</dbReference>
<keyword evidence="1" id="KW-0929">Antimicrobial</keyword>
<dbReference type="Proteomes" id="UP000262954">
    <property type="component" value="Unassembled WGS sequence"/>
</dbReference>
<evidence type="ECO:0008006" key="5">
    <source>
        <dbReference type="Google" id="ProtNLM"/>
    </source>
</evidence>
<evidence type="ECO:0000256" key="2">
    <source>
        <dbReference type="ARBA" id="ARBA00022638"/>
    </source>
</evidence>
<sequence length="209" mass="23560">FADPSGMCYYLNEYYPGYYNIEDIPCWNPLPDYIVNPDDPSKLILCEHAKNLAGFIKGWETFNETFVPAIESGENEAIGYGYTIKAGANDELIKRATGTYRPSSITVEQADYLFWLSMAYGVNPKLKRGAASVGCVLPPRYTHEYNALLSVTYNSSRKYIELISDLNSGMNPMEAFKKTANGNVFYNGILKRRIAEANIYISGIYNHIH</sequence>
<dbReference type="GO" id="GO:0003796">
    <property type="term" value="F:lysozyme activity"/>
    <property type="evidence" value="ECO:0007669"/>
    <property type="project" value="InterPro"/>
</dbReference>
<gene>
    <name evidence="3" type="ORF">DDY73_02020</name>
</gene>
<protein>
    <recommendedName>
        <fullName evidence="5">Lysozyme</fullName>
    </recommendedName>
</protein>
<dbReference type="SUPFAM" id="SSF53955">
    <property type="entry name" value="Lysozyme-like"/>
    <property type="match status" value="1"/>
</dbReference>
<evidence type="ECO:0000313" key="4">
    <source>
        <dbReference type="Proteomes" id="UP000262954"/>
    </source>
</evidence>
<keyword evidence="2" id="KW-0081">Bacteriolytic enzyme</keyword>
<evidence type="ECO:0000313" key="3">
    <source>
        <dbReference type="EMBL" id="HBJ07758.1"/>
    </source>
</evidence>
<dbReference type="EMBL" id="DNWC01000032">
    <property type="protein sequence ID" value="HBJ07758.1"/>
    <property type="molecule type" value="Genomic_DNA"/>
</dbReference>
<dbReference type="InterPro" id="IPR023347">
    <property type="entry name" value="Lysozyme_dom_sf"/>
</dbReference>
<dbReference type="Gene3D" id="1.10.530.40">
    <property type="match status" value="1"/>
</dbReference>
<dbReference type="GO" id="GO:0031640">
    <property type="term" value="P:killing of cells of another organism"/>
    <property type="evidence" value="ECO:0007669"/>
    <property type="project" value="UniProtKB-KW"/>
</dbReference>
<reference evidence="3 4" key="1">
    <citation type="journal article" date="2018" name="Nat. Biotechnol.">
        <title>A standardized bacterial taxonomy based on genome phylogeny substantially revises the tree of life.</title>
        <authorList>
            <person name="Parks D.H."/>
            <person name="Chuvochina M."/>
            <person name="Waite D.W."/>
            <person name="Rinke C."/>
            <person name="Skarshewski A."/>
            <person name="Chaumeil P.A."/>
            <person name="Hugenholtz P."/>
        </authorList>
    </citation>
    <scope>NUCLEOTIDE SEQUENCE [LARGE SCALE GENOMIC DNA]</scope>
    <source>
        <strain evidence="3">UBA11482</strain>
    </source>
</reference>
<feature type="non-terminal residue" evidence="3">
    <location>
        <position position="1"/>
    </location>
</feature>
<dbReference type="GO" id="GO:0042742">
    <property type="term" value="P:defense response to bacterium"/>
    <property type="evidence" value="ECO:0007669"/>
    <property type="project" value="UniProtKB-KW"/>
</dbReference>
<dbReference type="AlphaFoldDB" id="A0A354LZR9"/>
<comment type="caution">
    <text evidence="3">The sequence shown here is derived from an EMBL/GenBank/DDBJ whole genome shotgun (WGS) entry which is preliminary data.</text>
</comment>
<evidence type="ECO:0000256" key="1">
    <source>
        <dbReference type="ARBA" id="ARBA00022529"/>
    </source>
</evidence>